<dbReference type="SUPFAM" id="SSF56024">
    <property type="entry name" value="Phospholipase D/nuclease"/>
    <property type="match status" value="1"/>
</dbReference>
<dbReference type="InterPro" id="IPR001736">
    <property type="entry name" value="PLipase_D/transphosphatidylase"/>
</dbReference>
<reference evidence="11 12" key="1">
    <citation type="submission" date="2024-01" db="EMBL/GenBank/DDBJ databases">
        <title>The genome of the rayed Mediterranean limpet Patella caerulea (Linnaeus, 1758).</title>
        <authorList>
            <person name="Anh-Thu Weber A."/>
            <person name="Halstead-Nussloch G."/>
        </authorList>
    </citation>
    <scope>NUCLEOTIDE SEQUENCE [LARGE SCALE GENOMIC DNA]</scope>
    <source>
        <strain evidence="11">AATW-2023a</strain>
        <tissue evidence="11">Whole specimen</tissue>
    </source>
</reference>
<dbReference type="EMBL" id="JAZGQO010000014">
    <property type="protein sequence ID" value="KAK6170892.1"/>
    <property type="molecule type" value="Genomic_DNA"/>
</dbReference>
<evidence type="ECO:0000256" key="6">
    <source>
        <dbReference type="ARBA" id="ARBA00043167"/>
    </source>
</evidence>
<dbReference type="Pfam" id="PF13091">
    <property type="entry name" value="PLDc_2"/>
    <property type="match status" value="1"/>
</dbReference>
<accession>A0AAN8P5E0</accession>
<evidence type="ECO:0000313" key="12">
    <source>
        <dbReference type="Proteomes" id="UP001347796"/>
    </source>
</evidence>
<name>A0AAN8P5E0_PATCE</name>
<keyword evidence="12" id="KW-1185">Reference proteome</keyword>
<evidence type="ECO:0000256" key="7">
    <source>
        <dbReference type="PROSITE-ProRule" id="PRU00723"/>
    </source>
</evidence>
<evidence type="ECO:0000256" key="3">
    <source>
        <dbReference type="ARBA" id="ARBA00023098"/>
    </source>
</evidence>
<dbReference type="GO" id="GO:0008270">
    <property type="term" value="F:zinc ion binding"/>
    <property type="evidence" value="ECO:0007669"/>
    <property type="project" value="UniProtKB-KW"/>
</dbReference>
<sequence length="220" mass="25744">MGKLLVIAFGTVSAVITTELIYQCFVWQRGKRKQRKLKHEEEGMITEVLFFPDKEVACKNHFISDRGCFNTKCRYSHAKTSLSELYRHLNTADKSLDVSIFCFTCFDLAEILIMKHKRGVKIRIMTDDEQVDSSGAQIWNLRKEGIPIRTDRSSYLMHHKFVIVDSRLLINGSFNWTRQAITGNQENLLITNDSYVVNEFRNEFEKLWKEFDPKIYAESE</sequence>
<protein>
    <recommendedName>
        <fullName evidence="5">Mitochondrial cardiolipin hydrolase</fullName>
    </recommendedName>
    <alternativeName>
        <fullName evidence="6">Mitochondrial phospholipase</fullName>
    </alternativeName>
</protein>
<keyword evidence="2" id="KW-0442">Lipid degradation</keyword>
<dbReference type="SMART" id="SM00155">
    <property type="entry name" value="PLDc"/>
    <property type="match status" value="1"/>
</dbReference>
<feature type="zinc finger region" description="C3H1-type" evidence="7">
    <location>
        <begin position="52"/>
        <end position="80"/>
    </location>
</feature>
<gene>
    <name evidence="11" type="ORF">SNE40_019181</name>
</gene>
<evidence type="ECO:0000313" key="11">
    <source>
        <dbReference type="EMBL" id="KAK6170892.1"/>
    </source>
</evidence>
<dbReference type="InterPro" id="IPR051406">
    <property type="entry name" value="PLD_domain"/>
</dbReference>
<evidence type="ECO:0000256" key="4">
    <source>
        <dbReference type="ARBA" id="ARBA00038012"/>
    </source>
</evidence>
<keyword evidence="3" id="KW-0443">Lipid metabolism</keyword>
<dbReference type="Gene3D" id="3.30.870.10">
    <property type="entry name" value="Endonuclease Chain A"/>
    <property type="match status" value="1"/>
</dbReference>
<dbReference type="GO" id="GO:0016891">
    <property type="term" value="F:RNA endonuclease activity producing 5'-phosphomonoesters, hydrolytic mechanism"/>
    <property type="evidence" value="ECO:0007669"/>
    <property type="project" value="TreeGrafter"/>
</dbReference>
<dbReference type="AlphaFoldDB" id="A0AAN8P5E0"/>
<dbReference type="InterPro" id="IPR000571">
    <property type="entry name" value="Znf_CCCH"/>
</dbReference>
<keyword evidence="1" id="KW-0378">Hydrolase</keyword>
<keyword evidence="8" id="KW-1133">Transmembrane helix</keyword>
<dbReference type="CDD" id="cd09171">
    <property type="entry name" value="PLDc_vPLD6_like"/>
    <property type="match status" value="1"/>
</dbReference>
<keyword evidence="8" id="KW-0812">Transmembrane</keyword>
<keyword evidence="7" id="KW-0863">Zinc-finger</keyword>
<evidence type="ECO:0000256" key="8">
    <source>
        <dbReference type="SAM" id="Phobius"/>
    </source>
</evidence>
<dbReference type="GO" id="GO:0034587">
    <property type="term" value="P:piRNA processing"/>
    <property type="evidence" value="ECO:0007669"/>
    <property type="project" value="TreeGrafter"/>
</dbReference>
<dbReference type="PANTHER" id="PTHR43856:SF1">
    <property type="entry name" value="MITOCHONDRIAL CARDIOLIPIN HYDROLASE"/>
    <property type="match status" value="1"/>
</dbReference>
<evidence type="ECO:0000259" key="10">
    <source>
        <dbReference type="PROSITE" id="PS50103"/>
    </source>
</evidence>
<evidence type="ECO:0000259" key="9">
    <source>
        <dbReference type="PROSITE" id="PS50035"/>
    </source>
</evidence>
<evidence type="ECO:0000256" key="1">
    <source>
        <dbReference type="ARBA" id="ARBA00022801"/>
    </source>
</evidence>
<evidence type="ECO:0000256" key="5">
    <source>
        <dbReference type="ARBA" id="ARBA00040549"/>
    </source>
</evidence>
<keyword evidence="7" id="KW-0862">Zinc</keyword>
<dbReference type="PROSITE" id="PS50103">
    <property type="entry name" value="ZF_C3H1"/>
    <property type="match status" value="1"/>
</dbReference>
<keyword evidence="8" id="KW-0472">Membrane</keyword>
<organism evidence="11 12">
    <name type="scientific">Patella caerulea</name>
    <name type="common">Rayed Mediterranean limpet</name>
    <dbReference type="NCBI Taxonomy" id="87958"/>
    <lineage>
        <taxon>Eukaryota</taxon>
        <taxon>Metazoa</taxon>
        <taxon>Spiralia</taxon>
        <taxon>Lophotrochozoa</taxon>
        <taxon>Mollusca</taxon>
        <taxon>Gastropoda</taxon>
        <taxon>Patellogastropoda</taxon>
        <taxon>Patelloidea</taxon>
        <taxon>Patellidae</taxon>
        <taxon>Patella</taxon>
    </lineage>
</organism>
<dbReference type="PROSITE" id="PS50035">
    <property type="entry name" value="PLD"/>
    <property type="match status" value="1"/>
</dbReference>
<comment type="caution">
    <text evidence="11">The sequence shown here is derived from an EMBL/GenBank/DDBJ whole genome shotgun (WGS) entry which is preliminary data.</text>
</comment>
<dbReference type="Proteomes" id="UP001347796">
    <property type="component" value="Unassembled WGS sequence"/>
</dbReference>
<keyword evidence="7" id="KW-0479">Metal-binding</keyword>
<feature type="domain" description="C3H1-type" evidence="10">
    <location>
        <begin position="52"/>
        <end position="80"/>
    </location>
</feature>
<evidence type="ECO:0000256" key="2">
    <source>
        <dbReference type="ARBA" id="ARBA00022963"/>
    </source>
</evidence>
<comment type="similarity">
    <text evidence="4">Belongs to the phospholipase D family. MitoPLD/Zucchini subfamily.</text>
</comment>
<proteinExistence type="inferred from homology"/>
<dbReference type="GO" id="GO:0016042">
    <property type="term" value="P:lipid catabolic process"/>
    <property type="evidence" value="ECO:0007669"/>
    <property type="project" value="UniProtKB-KW"/>
</dbReference>
<feature type="domain" description="PLD phosphodiesterase" evidence="9">
    <location>
        <begin position="153"/>
        <end position="180"/>
    </location>
</feature>
<feature type="transmembrane region" description="Helical" evidence="8">
    <location>
        <begin position="6"/>
        <end position="27"/>
    </location>
</feature>
<dbReference type="PANTHER" id="PTHR43856">
    <property type="entry name" value="CARDIOLIPIN HYDROLASE"/>
    <property type="match status" value="1"/>
</dbReference>
<dbReference type="InterPro" id="IPR025202">
    <property type="entry name" value="PLD-like_dom"/>
</dbReference>
<dbReference type="GO" id="GO:0005739">
    <property type="term" value="C:mitochondrion"/>
    <property type="evidence" value="ECO:0007669"/>
    <property type="project" value="TreeGrafter"/>
</dbReference>